<keyword evidence="5" id="KW-0547">Nucleotide-binding</keyword>
<dbReference type="GO" id="GO:0140359">
    <property type="term" value="F:ABC-type transporter activity"/>
    <property type="evidence" value="ECO:0007669"/>
    <property type="project" value="InterPro"/>
</dbReference>
<dbReference type="InterPro" id="IPR027417">
    <property type="entry name" value="P-loop_NTPase"/>
</dbReference>
<evidence type="ECO:0000256" key="5">
    <source>
        <dbReference type="ARBA" id="ARBA00022741"/>
    </source>
</evidence>
<dbReference type="InterPro" id="IPR050334">
    <property type="entry name" value="Molybdenum_import_ModC"/>
</dbReference>
<dbReference type="InterPro" id="IPR003593">
    <property type="entry name" value="AAA+_ATPase"/>
</dbReference>
<dbReference type="AlphaFoldDB" id="A0A840C5A3"/>
<evidence type="ECO:0000256" key="2">
    <source>
        <dbReference type="ARBA" id="ARBA00022475"/>
    </source>
</evidence>
<dbReference type="GO" id="GO:0016020">
    <property type="term" value="C:membrane"/>
    <property type="evidence" value="ECO:0007669"/>
    <property type="project" value="InterPro"/>
</dbReference>
<keyword evidence="13" id="KW-1185">Reference proteome</keyword>
<proteinExistence type="predicted"/>
<dbReference type="InterPro" id="IPR008995">
    <property type="entry name" value="Mo/tungstate-bd_C_term_dom"/>
</dbReference>
<dbReference type="Gene3D" id="2.40.50.100">
    <property type="match status" value="1"/>
</dbReference>
<dbReference type="GO" id="GO:0005524">
    <property type="term" value="F:ATP binding"/>
    <property type="evidence" value="ECO:0007669"/>
    <property type="project" value="UniProtKB-KW"/>
</dbReference>
<keyword evidence="1" id="KW-0813">Transport</keyword>
<dbReference type="GO" id="GO:0016887">
    <property type="term" value="F:ATP hydrolysis activity"/>
    <property type="evidence" value="ECO:0007669"/>
    <property type="project" value="InterPro"/>
</dbReference>
<dbReference type="Proteomes" id="UP000585681">
    <property type="component" value="Unassembled WGS sequence"/>
</dbReference>
<evidence type="ECO:0000256" key="6">
    <source>
        <dbReference type="ARBA" id="ARBA00022840"/>
    </source>
</evidence>
<comment type="caution">
    <text evidence="12">The sequence shown here is derived from an EMBL/GenBank/DDBJ whole genome shotgun (WGS) entry which is preliminary data.</text>
</comment>
<dbReference type="PROSITE" id="PS51866">
    <property type="entry name" value="MOP"/>
    <property type="match status" value="1"/>
</dbReference>
<evidence type="ECO:0000256" key="9">
    <source>
        <dbReference type="PROSITE-ProRule" id="PRU01213"/>
    </source>
</evidence>
<evidence type="ECO:0000313" key="12">
    <source>
        <dbReference type="EMBL" id="MBB4020994.1"/>
    </source>
</evidence>
<evidence type="ECO:0000256" key="3">
    <source>
        <dbReference type="ARBA" id="ARBA00022505"/>
    </source>
</evidence>
<evidence type="ECO:0000256" key="1">
    <source>
        <dbReference type="ARBA" id="ARBA00022448"/>
    </source>
</evidence>
<protein>
    <submittedName>
        <fullName evidence="12">Molybdate transport system ATP-binding protein</fullName>
    </submittedName>
</protein>
<dbReference type="Pfam" id="PF03459">
    <property type="entry name" value="TOBE"/>
    <property type="match status" value="1"/>
</dbReference>
<dbReference type="Gene3D" id="3.40.50.300">
    <property type="entry name" value="P-loop containing nucleotide triphosphate hydrolases"/>
    <property type="match status" value="1"/>
</dbReference>
<feature type="domain" description="ABC transporter" evidence="10">
    <location>
        <begin position="1"/>
        <end position="219"/>
    </location>
</feature>
<dbReference type="PROSITE" id="PS00211">
    <property type="entry name" value="ABC_TRANSPORTER_1"/>
    <property type="match status" value="1"/>
</dbReference>
<name>A0A840C5A3_9RHOB</name>
<evidence type="ECO:0000259" key="11">
    <source>
        <dbReference type="PROSITE" id="PS51866"/>
    </source>
</evidence>
<keyword evidence="4" id="KW-0997">Cell inner membrane</keyword>
<dbReference type="NCBIfam" id="TIGR02142">
    <property type="entry name" value="modC_ABC"/>
    <property type="match status" value="1"/>
</dbReference>
<accession>A0A840C5A3</accession>
<reference evidence="12" key="1">
    <citation type="submission" date="2020-08" db="EMBL/GenBank/DDBJ databases">
        <title>Genomic Encyclopedia of Type Strains, Phase IV (KMG-IV): sequencing the most valuable type-strain genomes for metagenomic binning, comparative biology and taxonomic classification.</title>
        <authorList>
            <person name="Goeker M."/>
        </authorList>
    </citation>
    <scope>NUCLEOTIDE SEQUENCE [LARGE SCALE GENOMIC DNA]</scope>
    <source>
        <strain evidence="12">DSM 105040</strain>
    </source>
</reference>
<sequence>MDLEFRAPARGVTALFGPSGCGKTTLLRCIAGLQRLEEGYFALGGAVWQDGRRFLPPHKRPVGYVFQEASLFSHLSVRRNLQYGQRRAAKGGADQPIRFDDVIDLLGLAPMMERAPATLSGGERQRVAMGRALLSNPGVLLMDEPLAALDQFSKNEILPYLARIRDRLPLPILYVSHDITEVERLADHLILLRAGRVSAAGPLEVLQADPTLAIARLPQAGVALPARTIGYDPAYGLTTLAVAGGEIILANDLQPAGAEHRIRIAAADVSLSRQPVPGSTILNVLPGRIMGAEPQEEFMMLVVIGLGEDGAGARIMARITRRSWDHLQLAPGQPVFAQVKSVSLTLPTGGADTA</sequence>
<keyword evidence="3 9" id="KW-0500">Molybdenum</keyword>
<keyword evidence="8" id="KW-0472">Membrane</keyword>
<dbReference type="PANTHER" id="PTHR43514">
    <property type="entry name" value="ABC TRANSPORTER I FAMILY MEMBER 10"/>
    <property type="match status" value="1"/>
</dbReference>
<dbReference type="Pfam" id="PF00005">
    <property type="entry name" value="ABC_tran"/>
    <property type="match status" value="1"/>
</dbReference>
<dbReference type="GO" id="GO:0015098">
    <property type="term" value="F:molybdate ion transmembrane transporter activity"/>
    <property type="evidence" value="ECO:0007669"/>
    <property type="project" value="InterPro"/>
</dbReference>
<dbReference type="InterPro" id="IPR003439">
    <property type="entry name" value="ABC_transporter-like_ATP-bd"/>
</dbReference>
<dbReference type="SMART" id="SM00382">
    <property type="entry name" value="AAA"/>
    <property type="match status" value="1"/>
</dbReference>
<dbReference type="PROSITE" id="PS50893">
    <property type="entry name" value="ABC_TRANSPORTER_2"/>
    <property type="match status" value="1"/>
</dbReference>
<gene>
    <name evidence="12" type="ORF">GGR17_000785</name>
</gene>
<evidence type="ECO:0000256" key="7">
    <source>
        <dbReference type="ARBA" id="ARBA00022967"/>
    </source>
</evidence>
<feature type="domain" description="Mop" evidence="11">
    <location>
        <begin position="278"/>
        <end position="348"/>
    </location>
</feature>
<dbReference type="PANTHER" id="PTHR43514:SF10">
    <property type="entry name" value="MOLYBDENUM IMPORT ATP-BINDING PROTEIN MODC 2"/>
    <property type="match status" value="1"/>
</dbReference>
<dbReference type="InterPro" id="IPR017871">
    <property type="entry name" value="ABC_transporter-like_CS"/>
</dbReference>
<keyword evidence="7" id="KW-1278">Translocase</keyword>
<dbReference type="SUPFAM" id="SSF50331">
    <property type="entry name" value="MOP-like"/>
    <property type="match status" value="1"/>
</dbReference>
<evidence type="ECO:0000256" key="4">
    <source>
        <dbReference type="ARBA" id="ARBA00022519"/>
    </source>
</evidence>
<dbReference type="InterPro" id="IPR005116">
    <property type="entry name" value="Transp-assoc_OB_typ1"/>
</dbReference>
<dbReference type="InterPro" id="IPR004606">
    <property type="entry name" value="Mop_domain"/>
</dbReference>
<dbReference type="SUPFAM" id="SSF52540">
    <property type="entry name" value="P-loop containing nucleoside triphosphate hydrolases"/>
    <property type="match status" value="1"/>
</dbReference>
<dbReference type="EMBL" id="JACIEQ010000001">
    <property type="protein sequence ID" value="MBB4020994.1"/>
    <property type="molecule type" value="Genomic_DNA"/>
</dbReference>
<dbReference type="InterPro" id="IPR011868">
    <property type="entry name" value="ModC_ABC_ATP-bd"/>
</dbReference>
<keyword evidence="6 12" id="KW-0067">ATP-binding</keyword>
<evidence type="ECO:0000256" key="8">
    <source>
        <dbReference type="ARBA" id="ARBA00023136"/>
    </source>
</evidence>
<evidence type="ECO:0000259" key="10">
    <source>
        <dbReference type="PROSITE" id="PS50893"/>
    </source>
</evidence>
<keyword evidence="2" id="KW-1003">Cell membrane</keyword>
<organism evidence="12 13">
    <name type="scientific">Actibacterium naphthalenivorans</name>
    <dbReference type="NCBI Taxonomy" id="1614693"/>
    <lineage>
        <taxon>Bacteria</taxon>
        <taxon>Pseudomonadati</taxon>
        <taxon>Pseudomonadota</taxon>
        <taxon>Alphaproteobacteria</taxon>
        <taxon>Rhodobacterales</taxon>
        <taxon>Roseobacteraceae</taxon>
        <taxon>Actibacterium</taxon>
    </lineage>
</organism>
<evidence type="ECO:0000313" key="13">
    <source>
        <dbReference type="Proteomes" id="UP000585681"/>
    </source>
</evidence>